<gene>
    <name evidence="1" type="ORF">EXIGLDRAFT_62777</name>
</gene>
<evidence type="ECO:0000313" key="1">
    <source>
        <dbReference type="EMBL" id="KZW01452.1"/>
    </source>
</evidence>
<reference evidence="1 2" key="1">
    <citation type="journal article" date="2016" name="Mol. Biol. Evol.">
        <title>Comparative Genomics of Early-Diverging Mushroom-Forming Fungi Provides Insights into the Origins of Lignocellulose Decay Capabilities.</title>
        <authorList>
            <person name="Nagy L.G."/>
            <person name="Riley R."/>
            <person name="Tritt A."/>
            <person name="Adam C."/>
            <person name="Daum C."/>
            <person name="Floudas D."/>
            <person name="Sun H."/>
            <person name="Yadav J.S."/>
            <person name="Pangilinan J."/>
            <person name="Larsson K.H."/>
            <person name="Matsuura K."/>
            <person name="Barry K."/>
            <person name="Labutti K."/>
            <person name="Kuo R."/>
            <person name="Ohm R.A."/>
            <person name="Bhattacharya S.S."/>
            <person name="Shirouzu T."/>
            <person name="Yoshinaga Y."/>
            <person name="Martin F.M."/>
            <person name="Grigoriev I.V."/>
            <person name="Hibbett D.S."/>
        </authorList>
    </citation>
    <scope>NUCLEOTIDE SEQUENCE [LARGE SCALE GENOMIC DNA]</scope>
    <source>
        <strain evidence="1 2">HHB12029</strain>
    </source>
</reference>
<name>A0A165P014_EXIGL</name>
<dbReference type="InParanoid" id="A0A165P014"/>
<organism evidence="1 2">
    <name type="scientific">Exidia glandulosa HHB12029</name>
    <dbReference type="NCBI Taxonomy" id="1314781"/>
    <lineage>
        <taxon>Eukaryota</taxon>
        <taxon>Fungi</taxon>
        <taxon>Dikarya</taxon>
        <taxon>Basidiomycota</taxon>
        <taxon>Agaricomycotina</taxon>
        <taxon>Agaricomycetes</taxon>
        <taxon>Auriculariales</taxon>
        <taxon>Exidiaceae</taxon>
        <taxon>Exidia</taxon>
    </lineage>
</organism>
<dbReference type="AlphaFoldDB" id="A0A165P014"/>
<dbReference type="EMBL" id="KV425893">
    <property type="protein sequence ID" value="KZW01452.1"/>
    <property type="molecule type" value="Genomic_DNA"/>
</dbReference>
<dbReference type="Proteomes" id="UP000077266">
    <property type="component" value="Unassembled WGS sequence"/>
</dbReference>
<keyword evidence="2" id="KW-1185">Reference proteome</keyword>
<evidence type="ECO:0000313" key="2">
    <source>
        <dbReference type="Proteomes" id="UP000077266"/>
    </source>
</evidence>
<accession>A0A165P014</accession>
<sequence length="191" mass="21723">MPRHESMGRIIRALDPTTRTQSLRCIQISARALHRTLLLSSQRCQHIAQSYSYSPSNSNTATRTNYFGRTSTVYVIYNGFNTYRCGGAITTGRVTVWRNGWKSRRIGRSSAPSASAFTRFCRLFESYSTRSNVWLVLGDANPTRRETGRSGDTSEDVELISKFCILDMAAFVDVQSRCYFYVSLTRCMLFT</sequence>
<protein>
    <submittedName>
        <fullName evidence="1">Uncharacterized protein</fullName>
    </submittedName>
</protein>
<proteinExistence type="predicted"/>